<reference evidence="5" key="1">
    <citation type="journal article" date="2023" name="Mol. Phylogenet. Evol.">
        <title>Genome-scale phylogeny and comparative genomics of the fungal order Sordariales.</title>
        <authorList>
            <person name="Hensen N."/>
            <person name="Bonometti L."/>
            <person name="Westerberg I."/>
            <person name="Brannstrom I.O."/>
            <person name="Guillou S."/>
            <person name="Cros-Aarteil S."/>
            <person name="Calhoun S."/>
            <person name="Haridas S."/>
            <person name="Kuo A."/>
            <person name="Mondo S."/>
            <person name="Pangilinan J."/>
            <person name="Riley R."/>
            <person name="LaButti K."/>
            <person name="Andreopoulos B."/>
            <person name="Lipzen A."/>
            <person name="Chen C."/>
            <person name="Yan M."/>
            <person name="Daum C."/>
            <person name="Ng V."/>
            <person name="Clum A."/>
            <person name="Steindorff A."/>
            <person name="Ohm R.A."/>
            <person name="Martin F."/>
            <person name="Silar P."/>
            <person name="Natvig D.O."/>
            <person name="Lalanne C."/>
            <person name="Gautier V."/>
            <person name="Ament-Velasquez S.L."/>
            <person name="Kruys A."/>
            <person name="Hutchinson M.I."/>
            <person name="Powell A.J."/>
            <person name="Barry K."/>
            <person name="Miller A.N."/>
            <person name="Grigoriev I.V."/>
            <person name="Debuchy R."/>
            <person name="Gladieux P."/>
            <person name="Hiltunen Thoren M."/>
            <person name="Johannesson H."/>
        </authorList>
    </citation>
    <scope>NUCLEOTIDE SEQUENCE [LARGE SCALE GENOMIC DNA]</scope>
    <source>
        <strain evidence="5">CBS 340.73</strain>
    </source>
</reference>
<gene>
    <name evidence="4" type="ORF">QBC46DRAFT_339651</name>
</gene>
<dbReference type="EMBL" id="MU853774">
    <property type="protein sequence ID" value="KAK3942446.1"/>
    <property type="molecule type" value="Genomic_DNA"/>
</dbReference>
<dbReference type="GO" id="GO:0008061">
    <property type="term" value="F:chitin binding"/>
    <property type="evidence" value="ECO:0007669"/>
    <property type="project" value="UniProtKB-KW"/>
</dbReference>
<name>A0AAN6NC36_9PEZI</name>
<dbReference type="InterPro" id="IPR053214">
    <property type="entry name" value="LysM12-like"/>
</dbReference>
<evidence type="ECO:0000256" key="2">
    <source>
        <dbReference type="ARBA" id="ARBA00023026"/>
    </source>
</evidence>
<protein>
    <submittedName>
        <fullName evidence="4">Class V chitinase</fullName>
    </submittedName>
</protein>
<keyword evidence="2" id="KW-0843">Virulence</keyword>
<evidence type="ECO:0000256" key="3">
    <source>
        <dbReference type="SAM" id="MobiDB-lite"/>
    </source>
</evidence>
<dbReference type="PANTHER" id="PTHR47700">
    <property type="entry name" value="V CHITINASE, PUTATIVE (AFU_ORTHOLOGUE AFUA_6G13720)-RELATED"/>
    <property type="match status" value="1"/>
</dbReference>
<dbReference type="Proteomes" id="UP001303473">
    <property type="component" value="Unassembled WGS sequence"/>
</dbReference>
<dbReference type="PANTHER" id="PTHR47700:SF2">
    <property type="entry name" value="CHITINASE"/>
    <property type="match status" value="1"/>
</dbReference>
<evidence type="ECO:0000256" key="1">
    <source>
        <dbReference type="ARBA" id="ARBA00022669"/>
    </source>
</evidence>
<sequence>MAEDGDGLGPGSPRDGYIKMPCNDRSPLALLAALGWISATRALREGFYGDYPDLCPRACSAVGSNPAKWSQYHRLSDLEFCDEPMLFDLNVQNLVTDPKTVNSRDVVSTGNNCGATVKQVGFTARASSASFVASTADLSAAANTLVAYLQDSAACGSTIMFAKSRDAVVGVYAGAEIQKAAAAGLVRKFLDQAKTGSASLQICTANSTDDATFGPYAGSMGDLGKVQDAVKTWTNGQCLDDQGSTQLSQGRMDAFPTAAPTL</sequence>
<organism evidence="4 5">
    <name type="scientific">Diplogelasinospora grovesii</name>
    <dbReference type="NCBI Taxonomy" id="303347"/>
    <lineage>
        <taxon>Eukaryota</taxon>
        <taxon>Fungi</taxon>
        <taxon>Dikarya</taxon>
        <taxon>Ascomycota</taxon>
        <taxon>Pezizomycotina</taxon>
        <taxon>Sordariomycetes</taxon>
        <taxon>Sordariomycetidae</taxon>
        <taxon>Sordariales</taxon>
        <taxon>Diplogelasinosporaceae</taxon>
        <taxon>Diplogelasinospora</taxon>
    </lineage>
</organism>
<keyword evidence="5" id="KW-1185">Reference proteome</keyword>
<evidence type="ECO:0000313" key="4">
    <source>
        <dbReference type="EMBL" id="KAK3942446.1"/>
    </source>
</evidence>
<feature type="region of interest" description="Disordered" evidence="3">
    <location>
        <begin position="242"/>
        <end position="262"/>
    </location>
</feature>
<keyword evidence="1" id="KW-0147">Chitin-binding</keyword>
<comment type="caution">
    <text evidence="4">The sequence shown here is derived from an EMBL/GenBank/DDBJ whole genome shotgun (WGS) entry which is preliminary data.</text>
</comment>
<accession>A0AAN6NC36</accession>
<evidence type="ECO:0000313" key="5">
    <source>
        <dbReference type="Proteomes" id="UP001303473"/>
    </source>
</evidence>
<dbReference type="AlphaFoldDB" id="A0AAN6NC36"/>
<proteinExistence type="predicted"/>